<dbReference type="EMBL" id="GEDG01028346">
    <property type="protein sequence ID" value="JAP13244.1"/>
    <property type="molecule type" value="Transcribed_RNA"/>
</dbReference>
<reference evidence="2" key="1">
    <citation type="submission" date="2015-12" db="EMBL/GenBank/DDBJ databases">
        <title>Gene expression during late stages of embryo sac development: a critical building block for successful pollen-pistil interactions.</title>
        <authorList>
            <person name="Liu Y."/>
            <person name="Joly V."/>
            <person name="Sabar M."/>
            <person name="Matton D.P."/>
        </authorList>
    </citation>
    <scope>NUCLEOTIDE SEQUENCE</scope>
</reference>
<name>A0A0V0GYN2_SOLCH</name>
<protein>
    <submittedName>
        <fullName evidence="2">Putative ovule protein</fullName>
    </submittedName>
</protein>
<evidence type="ECO:0000256" key="1">
    <source>
        <dbReference type="SAM" id="Phobius"/>
    </source>
</evidence>
<dbReference type="AlphaFoldDB" id="A0A0V0GYN2"/>
<organism evidence="2">
    <name type="scientific">Solanum chacoense</name>
    <name type="common">Chaco potato</name>
    <dbReference type="NCBI Taxonomy" id="4108"/>
    <lineage>
        <taxon>Eukaryota</taxon>
        <taxon>Viridiplantae</taxon>
        <taxon>Streptophyta</taxon>
        <taxon>Embryophyta</taxon>
        <taxon>Tracheophyta</taxon>
        <taxon>Spermatophyta</taxon>
        <taxon>Magnoliopsida</taxon>
        <taxon>eudicotyledons</taxon>
        <taxon>Gunneridae</taxon>
        <taxon>Pentapetalae</taxon>
        <taxon>asterids</taxon>
        <taxon>lamiids</taxon>
        <taxon>Solanales</taxon>
        <taxon>Solanaceae</taxon>
        <taxon>Solanoideae</taxon>
        <taxon>Solaneae</taxon>
        <taxon>Solanum</taxon>
    </lineage>
</organism>
<sequence length="96" mass="11082">MTSLYNLNIPSNTLILTICLREHLFFSFFFFIVSFFLPVVYFSSSLAATRFRFFSIHFSEVDCTVGETIFTCLNARGSPPCNKMNQVMSKLQEKDI</sequence>
<accession>A0A0V0GYN2</accession>
<feature type="transmembrane region" description="Helical" evidence="1">
    <location>
        <begin position="24"/>
        <end position="42"/>
    </location>
</feature>
<proteinExistence type="predicted"/>
<keyword evidence="1" id="KW-1133">Transmembrane helix</keyword>
<keyword evidence="1" id="KW-0472">Membrane</keyword>
<keyword evidence="1" id="KW-0812">Transmembrane</keyword>
<evidence type="ECO:0000313" key="2">
    <source>
        <dbReference type="EMBL" id="JAP13244.1"/>
    </source>
</evidence>